<dbReference type="GO" id="GO:0005886">
    <property type="term" value="C:plasma membrane"/>
    <property type="evidence" value="ECO:0007669"/>
    <property type="project" value="TreeGrafter"/>
</dbReference>
<dbReference type="GO" id="GO:0065002">
    <property type="term" value="P:intracellular protein transmembrane transport"/>
    <property type="evidence" value="ECO:0007669"/>
    <property type="project" value="TreeGrafter"/>
</dbReference>
<dbReference type="GO" id="GO:0072659">
    <property type="term" value="P:protein localization to plasma membrane"/>
    <property type="evidence" value="ECO:0007669"/>
    <property type="project" value="TreeGrafter"/>
</dbReference>
<name>A0A7R8WE18_9CRUS</name>
<dbReference type="InterPro" id="IPR001711">
    <property type="entry name" value="PLipase_C_Pinositol-sp_Y"/>
</dbReference>
<sequence>MPAKLKVQVVAGRGLPVMDRTNETTDAFVEIRLGHVTFKTDVHRKSLSPQWNSDWFPFEVTDEELQIERLQVRVLDHDTYSANDTIGKAYIDLKSLLTKETFRADRVLSSLNHEVHLGGWIPVFDTLHGIRGEVNIHIRAEVFLDRNFFRNSSSGVMVFFSPCVPQGFRILSVRGFVEQLLINDDPEYQWLDKIRTTRASNESRQTLLMRLSASVQQRIGLKAIAMGANAIIGYKQHLDLERESGIVMRGIGTAVLLSSGCVPSISPKRRGSRGATHVAPPFKTADSFEEPLVNSFLQQLKEPPRSLPSYMITRDGGMELADIEDFFQRCTEFPFITASEMPPCKFRVHSISGLVRSQSIKVLDEDHEDLRGAWWNGLRNEILAHVRTLGCNVVLGYDETTTICDDVMVLMASGTAACYDPPSPGWSGGVTTAALELQKLKTRLQKLKPNFSPSGDESWGVERPCGNGGADDRVARGGVDGLLDNELEVSAWPRKDVGPSVPANIGSSYREISQRKFLQRNFPAVDCVYDQICPDPREEKTLKAAEKAVDNLGKTLEYGFKALEEAMKKEVERQKQRERDEKIPRDKPPMNVVTGVIVLSAGAALAVVSGCFMPDVKRFFQDNLPATDTYIYDKICPDSNEEKKQRQSTVDEATIPSSGGISDQEATPMPQTTPLASTLPSPADATVLPCSLVHRSDNDTLQYSQASISCAVCRSKLVPPFLMASIPPPPALPVVGEGKLVHVNIVRSVREKMSYVFPPARDSLKDELYAKELTDALPFLEYETYKELLLQAQHHGANAVFGVQISLSLGEHHIISEAVGTAYSVIPMIQTGSQSLHLDLTMISPVNHHHLSMNHSEESHSAPAAMTTAGDVFIPSTGSAPFQSADRACHHQSSLTNLDLMTASDGFLAHQAAAENGSSSSATIVENGDDSTHVPASLDVRFWFPHQQSCCALELKQFFLHSWRRKFSGELTSSIMNEWISKTLKSLQWKLRRFRPLSIQKVVPRISLHGPDEVQLLLSGNALSLVSPPKRKPSSSSLTTHDSIAITSLKKLPGDWRVAEHLGIVDLFLIREETGVREFCGGLSGLMQTFLAEVLAIFRSHVAAIGGNAVLCFYIQLGEMEYSANRNQAQYLVHVGGDAVRLESGTSNISAVRLP</sequence>
<dbReference type="GO" id="GO:0004435">
    <property type="term" value="F:phosphatidylinositol-4,5-bisphosphate phospholipase C activity"/>
    <property type="evidence" value="ECO:0007669"/>
    <property type="project" value="InterPro"/>
</dbReference>
<dbReference type="GO" id="GO:0006629">
    <property type="term" value="P:lipid metabolic process"/>
    <property type="evidence" value="ECO:0007669"/>
    <property type="project" value="InterPro"/>
</dbReference>
<dbReference type="AlphaFoldDB" id="A0A7R8WE18"/>
<dbReference type="PROSITE" id="PS50008">
    <property type="entry name" value="PIPLC_Y_DOMAIN"/>
    <property type="match status" value="1"/>
</dbReference>
<dbReference type="EMBL" id="OB662376">
    <property type="protein sequence ID" value="CAD7229962.1"/>
    <property type="molecule type" value="Genomic_DNA"/>
</dbReference>
<dbReference type="InterPro" id="IPR000008">
    <property type="entry name" value="C2_dom"/>
</dbReference>
<dbReference type="SMART" id="SM00239">
    <property type="entry name" value="C2"/>
    <property type="match status" value="1"/>
</dbReference>
<dbReference type="Pfam" id="PF00168">
    <property type="entry name" value="C2"/>
    <property type="match status" value="1"/>
</dbReference>
<dbReference type="Pfam" id="PF23128">
    <property type="entry name" value="YbjQ_4"/>
    <property type="match status" value="1"/>
</dbReference>
<dbReference type="InterPro" id="IPR056431">
    <property type="entry name" value="C2CD5_YbjQ-rel_dom"/>
</dbReference>
<dbReference type="CDD" id="cd08688">
    <property type="entry name" value="C2_KIAA0528-like"/>
    <property type="match status" value="1"/>
</dbReference>
<dbReference type="SUPFAM" id="SSF49562">
    <property type="entry name" value="C2 domain (Calcium/lipid-binding domain, CaLB)"/>
    <property type="match status" value="1"/>
</dbReference>
<feature type="region of interest" description="Disordered" evidence="1">
    <location>
        <begin position="569"/>
        <end position="588"/>
    </location>
</feature>
<dbReference type="GO" id="GO:0010828">
    <property type="term" value="P:positive regulation of D-glucose transmembrane transport"/>
    <property type="evidence" value="ECO:0007669"/>
    <property type="project" value="TreeGrafter"/>
</dbReference>
<reference evidence="2" key="1">
    <citation type="submission" date="2020-11" db="EMBL/GenBank/DDBJ databases">
        <authorList>
            <person name="Tran Van P."/>
        </authorList>
    </citation>
    <scope>NUCLEOTIDE SEQUENCE</scope>
</reference>
<dbReference type="GO" id="GO:0005544">
    <property type="term" value="F:calcium-dependent phospholipid binding"/>
    <property type="evidence" value="ECO:0007669"/>
    <property type="project" value="InterPro"/>
</dbReference>
<dbReference type="PROSITE" id="PS50004">
    <property type="entry name" value="C2"/>
    <property type="match status" value="1"/>
</dbReference>
<protein>
    <submittedName>
        <fullName evidence="2">Uncharacterized protein</fullName>
    </submittedName>
</protein>
<accession>A0A7R8WE18</accession>
<organism evidence="2">
    <name type="scientific">Cyprideis torosa</name>
    <dbReference type="NCBI Taxonomy" id="163714"/>
    <lineage>
        <taxon>Eukaryota</taxon>
        <taxon>Metazoa</taxon>
        <taxon>Ecdysozoa</taxon>
        <taxon>Arthropoda</taxon>
        <taxon>Crustacea</taxon>
        <taxon>Oligostraca</taxon>
        <taxon>Ostracoda</taxon>
        <taxon>Podocopa</taxon>
        <taxon>Podocopida</taxon>
        <taxon>Cytherocopina</taxon>
        <taxon>Cytheroidea</taxon>
        <taxon>Cytherideidae</taxon>
        <taxon>Cyprideis</taxon>
    </lineage>
</organism>
<dbReference type="Gene3D" id="2.60.40.150">
    <property type="entry name" value="C2 domain"/>
    <property type="match status" value="1"/>
</dbReference>
<dbReference type="OrthoDB" id="419768at2759"/>
<dbReference type="PANTHER" id="PTHR37412">
    <property type="entry name" value="C2 DOMAIN-CONTAINING PROTEIN 5"/>
    <property type="match status" value="1"/>
</dbReference>
<feature type="compositionally biased region" description="Polar residues" evidence="1">
    <location>
        <begin position="647"/>
        <end position="680"/>
    </location>
</feature>
<dbReference type="InterPro" id="IPR038983">
    <property type="entry name" value="C2CD5"/>
</dbReference>
<proteinExistence type="predicted"/>
<dbReference type="InterPro" id="IPR037785">
    <property type="entry name" value="C2_C2CD5"/>
</dbReference>
<feature type="region of interest" description="Disordered" evidence="1">
    <location>
        <begin position="641"/>
        <end position="680"/>
    </location>
</feature>
<evidence type="ECO:0000256" key="1">
    <source>
        <dbReference type="SAM" id="MobiDB-lite"/>
    </source>
</evidence>
<dbReference type="PANTHER" id="PTHR37412:SF2">
    <property type="entry name" value="C2 DOMAIN-CONTAINING PROTEIN 5"/>
    <property type="match status" value="1"/>
</dbReference>
<dbReference type="InterPro" id="IPR035892">
    <property type="entry name" value="C2_domain_sf"/>
</dbReference>
<dbReference type="InterPro" id="IPR057815">
    <property type="entry name" value="C2CD5_C"/>
</dbReference>
<gene>
    <name evidence="2" type="ORF">CTOB1V02_LOCUS7827</name>
</gene>
<dbReference type="GO" id="GO:0031340">
    <property type="term" value="P:positive regulation of vesicle fusion"/>
    <property type="evidence" value="ECO:0007669"/>
    <property type="project" value="TreeGrafter"/>
</dbReference>
<dbReference type="Pfam" id="PF23025">
    <property type="entry name" value="YbjQ_2"/>
    <property type="match status" value="3"/>
</dbReference>
<evidence type="ECO:0000313" key="2">
    <source>
        <dbReference type="EMBL" id="CAD7229962.1"/>
    </source>
</evidence>
<dbReference type="GO" id="GO:0005509">
    <property type="term" value="F:calcium ion binding"/>
    <property type="evidence" value="ECO:0007669"/>
    <property type="project" value="TreeGrafter"/>
</dbReference>
<dbReference type="GO" id="GO:0035556">
    <property type="term" value="P:intracellular signal transduction"/>
    <property type="evidence" value="ECO:0007669"/>
    <property type="project" value="InterPro"/>
</dbReference>
<dbReference type="GO" id="GO:0090314">
    <property type="term" value="P:positive regulation of protein targeting to membrane"/>
    <property type="evidence" value="ECO:0007669"/>
    <property type="project" value="TreeGrafter"/>
</dbReference>